<protein>
    <submittedName>
        <fullName evidence="5">Uncharacterized protein</fullName>
    </submittedName>
</protein>
<dbReference type="GeneID" id="43587237"/>
<dbReference type="InterPro" id="IPR023352">
    <property type="entry name" value="MAPEG-like_dom_sf"/>
</dbReference>
<evidence type="ECO:0000313" key="6">
    <source>
        <dbReference type="Proteomes" id="UP000322225"/>
    </source>
</evidence>
<dbReference type="PANTHER" id="PTHR35371:SF1">
    <property type="entry name" value="BLR7753 PROTEIN"/>
    <property type="match status" value="1"/>
</dbReference>
<name>A0A5M6C6S6_9TREE</name>
<reference evidence="5" key="2">
    <citation type="submission" date="2024-01" db="EMBL/GenBank/DDBJ databases">
        <title>Comparative genomics of Cryptococcus and Kwoniella reveals pathogenesis evolution and contrasting modes of karyotype evolution via chromosome fusion or intercentromeric recombination.</title>
        <authorList>
            <person name="Coelho M.A."/>
            <person name="David-Palma M."/>
            <person name="Shea T."/>
            <person name="Bowers K."/>
            <person name="McGinley-Smith S."/>
            <person name="Mohammad A.W."/>
            <person name="Gnirke A."/>
            <person name="Yurkov A.M."/>
            <person name="Nowrousian M."/>
            <person name="Sun S."/>
            <person name="Cuomo C.A."/>
            <person name="Heitman J."/>
        </authorList>
    </citation>
    <scope>NUCLEOTIDE SEQUENCE</scope>
    <source>
        <strain evidence="5">CBS 12478</strain>
    </source>
</reference>
<keyword evidence="4" id="KW-0472">Membrane</keyword>
<dbReference type="GO" id="GO:0016020">
    <property type="term" value="C:membrane"/>
    <property type="evidence" value="ECO:0007669"/>
    <property type="project" value="UniProtKB-SubCell"/>
</dbReference>
<dbReference type="Pfam" id="PF01124">
    <property type="entry name" value="MAPEG"/>
    <property type="match status" value="1"/>
</dbReference>
<keyword evidence="6" id="KW-1185">Reference proteome</keyword>
<accession>A0A5M6C6S6</accession>
<sequence>MSYASLSSTPGLNYNYSLYAVPVGWLIGMVPLWWAIGQAKSESPSSFNNANPQDSWANLKNTKIAPRLRGRIQRAVAANNNTHVNLPLFAASLVAANVAHVPAKVLHIAAAGWLISRVIYTFAYILIEDPKLALFRSLTYFAGVISCLALFVSAAGKYASVPW</sequence>
<dbReference type="RefSeq" id="XP_031862440.1">
    <property type="nucleotide sequence ID" value="XM_032003118.1"/>
</dbReference>
<dbReference type="OrthoDB" id="2122304at2759"/>
<reference evidence="5" key="1">
    <citation type="submission" date="2017-08" db="EMBL/GenBank/DDBJ databases">
        <authorList>
            <person name="Cuomo C."/>
            <person name="Billmyre B."/>
            <person name="Heitman J."/>
        </authorList>
    </citation>
    <scope>NUCLEOTIDE SEQUENCE</scope>
    <source>
        <strain evidence="5">CBS 12478</strain>
    </source>
</reference>
<keyword evidence="3" id="KW-1133">Transmembrane helix</keyword>
<dbReference type="SUPFAM" id="SSF161084">
    <property type="entry name" value="MAPEG domain-like"/>
    <property type="match status" value="1"/>
</dbReference>
<evidence type="ECO:0000256" key="4">
    <source>
        <dbReference type="ARBA" id="ARBA00023136"/>
    </source>
</evidence>
<organism evidence="5 6">
    <name type="scientific">Kwoniella shandongensis</name>
    <dbReference type="NCBI Taxonomy" id="1734106"/>
    <lineage>
        <taxon>Eukaryota</taxon>
        <taxon>Fungi</taxon>
        <taxon>Dikarya</taxon>
        <taxon>Basidiomycota</taxon>
        <taxon>Agaricomycotina</taxon>
        <taxon>Tremellomycetes</taxon>
        <taxon>Tremellales</taxon>
        <taxon>Cryptococcaceae</taxon>
        <taxon>Kwoniella</taxon>
    </lineage>
</organism>
<gene>
    <name evidence="5" type="ORF">CI109_101469</name>
</gene>
<comment type="subcellular location">
    <subcellularLocation>
        <location evidence="1">Membrane</location>
    </subcellularLocation>
</comment>
<evidence type="ECO:0000256" key="2">
    <source>
        <dbReference type="ARBA" id="ARBA00022692"/>
    </source>
</evidence>
<dbReference type="Gene3D" id="1.20.120.550">
    <property type="entry name" value="Membrane associated eicosanoid/glutathione metabolism-like domain"/>
    <property type="match status" value="1"/>
</dbReference>
<evidence type="ECO:0000256" key="1">
    <source>
        <dbReference type="ARBA" id="ARBA00004370"/>
    </source>
</evidence>
<evidence type="ECO:0000256" key="3">
    <source>
        <dbReference type="ARBA" id="ARBA00022989"/>
    </source>
</evidence>
<dbReference type="KEGG" id="ksn:43587237"/>
<proteinExistence type="predicted"/>
<dbReference type="InterPro" id="IPR001129">
    <property type="entry name" value="Membr-assoc_MAPEG"/>
</dbReference>
<dbReference type="AlphaFoldDB" id="A0A5M6C6S6"/>
<dbReference type="Proteomes" id="UP000322225">
    <property type="component" value="Chromosome 3"/>
</dbReference>
<keyword evidence="2" id="KW-0812">Transmembrane</keyword>
<dbReference type="EMBL" id="CP144053">
    <property type="protein sequence ID" value="WWD17032.1"/>
    <property type="molecule type" value="Genomic_DNA"/>
</dbReference>
<evidence type="ECO:0000313" key="5">
    <source>
        <dbReference type="EMBL" id="WWD17032.1"/>
    </source>
</evidence>
<dbReference type="PANTHER" id="PTHR35371">
    <property type="entry name" value="INNER MEMBRANE PROTEIN"/>
    <property type="match status" value="1"/>
</dbReference>